<comment type="caution">
    <text evidence="1">The sequence shown here is derived from an EMBL/GenBank/DDBJ whole genome shotgun (WGS) entry which is preliminary data.</text>
</comment>
<proteinExistence type="predicted"/>
<dbReference type="Proteomes" id="UP000828390">
    <property type="component" value="Unassembled WGS sequence"/>
</dbReference>
<evidence type="ECO:0000313" key="2">
    <source>
        <dbReference type="Proteomes" id="UP000828390"/>
    </source>
</evidence>
<protein>
    <submittedName>
        <fullName evidence="1">Uncharacterized protein</fullName>
    </submittedName>
</protein>
<gene>
    <name evidence="1" type="ORF">DPMN_056773</name>
</gene>
<name>A0A9D4CUB4_DREPO</name>
<evidence type="ECO:0000313" key="1">
    <source>
        <dbReference type="EMBL" id="KAH3730777.1"/>
    </source>
</evidence>
<dbReference type="AlphaFoldDB" id="A0A9D4CUB4"/>
<accession>A0A9D4CUB4</accession>
<organism evidence="1 2">
    <name type="scientific">Dreissena polymorpha</name>
    <name type="common">Zebra mussel</name>
    <name type="synonym">Mytilus polymorpha</name>
    <dbReference type="NCBI Taxonomy" id="45954"/>
    <lineage>
        <taxon>Eukaryota</taxon>
        <taxon>Metazoa</taxon>
        <taxon>Spiralia</taxon>
        <taxon>Lophotrochozoa</taxon>
        <taxon>Mollusca</taxon>
        <taxon>Bivalvia</taxon>
        <taxon>Autobranchia</taxon>
        <taxon>Heteroconchia</taxon>
        <taxon>Euheterodonta</taxon>
        <taxon>Imparidentia</taxon>
        <taxon>Neoheterodontei</taxon>
        <taxon>Myida</taxon>
        <taxon>Dreissenoidea</taxon>
        <taxon>Dreissenidae</taxon>
        <taxon>Dreissena</taxon>
    </lineage>
</organism>
<sequence length="75" mass="8116">MTPEKLGRTNPGHFHIKNCLKCRNAASVVVAISKKWSQTISPTDFATCIDCCGTSNFFNAQGCGVRLNPMTSRGP</sequence>
<reference evidence="1" key="2">
    <citation type="submission" date="2020-11" db="EMBL/GenBank/DDBJ databases">
        <authorList>
            <person name="McCartney M.A."/>
            <person name="Auch B."/>
            <person name="Kono T."/>
            <person name="Mallez S."/>
            <person name="Becker A."/>
            <person name="Gohl D.M."/>
            <person name="Silverstein K.A.T."/>
            <person name="Koren S."/>
            <person name="Bechman K.B."/>
            <person name="Herman A."/>
            <person name="Abrahante J.E."/>
            <person name="Garbe J."/>
        </authorList>
    </citation>
    <scope>NUCLEOTIDE SEQUENCE</scope>
    <source>
        <strain evidence="1">Duluth1</strain>
        <tissue evidence="1">Whole animal</tissue>
    </source>
</reference>
<reference evidence="1" key="1">
    <citation type="journal article" date="2019" name="bioRxiv">
        <title>The Genome of the Zebra Mussel, Dreissena polymorpha: A Resource for Invasive Species Research.</title>
        <authorList>
            <person name="McCartney M.A."/>
            <person name="Auch B."/>
            <person name="Kono T."/>
            <person name="Mallez S."/>
            <person name="Zhang Y."/>
            <person name="Obille A."/>
            <person name="Becker A."/>
            <person name="Abrahante J.E."/>
            <person name="Garbe J."/>
            <person name="Badalamenti J.P."/>
            <person name="Herman A."/>
            <person name="Mangelson H."/>
            <person name="Liachko I."/>
            <person name="Sullivan S."/>
            <person name="Sone E.D."/>
            <person name="Koren S."/>
            <person name="Silverstein K.A.T."/>
            <person name="Beckman K.B."/>
            <person name="Gohl D.M."/>
        </authorList>
    </citation>
    <scope>NUCLEOTIDE SEQUENCE</scope>
    <source>
        <strain evidence="1">Duluth1</strain>
        <tissue evidence="1">Whole animal</tissue>
    </source>
</reference>
<keyword evidence="2" id="KW-1185">Reference proteome</keyword>
<dbReference type="EMBL" id="JAIWYP010000012">
    <property type="protein sequence ID" value="KAH3730777.1"/>
    <property type="molecule type" value="Genomic_DNA"/>
</dbReference>